<accession>A0ABT9VSS1</accession>
<keyword evidence="2" id="KW-1185">Reference proteome</keyword>
<evidence type="ECO:0000313" key="2">
    <source>
        <dbReference type="Proteomes" id="UP001225646"/>
    </source>
</evidence>
<evidence type="ECO:0000313" key="1">
    <source>
        <dbReference type="EMBL" id="MDQ0164046.1"/>
    </source>
</evidence>
<reference evidence="1 2" key="1">
    <citation type="submission" date="2023-07" db="EMBL/GenBank/DDBJ databases">
        <title>Genomic Encyclopedia of Type Strains, Phase IV (KMG-IV): sequencing the most valuable type-strain genomes for metagenomic binning, comparative biology and taxonomic classification.</title>
        <authorList>
            <person name="Goeker M."/>
        </authorList>
    </citation>
    <scope>NUCLEOTIDE SEQUENCE [LARGE SCALE GENOMIC DNA]</scope>
    <source>
        <strain evidence="1 2">DSM 19092</strain>
    </source>
</reference>
<comment type="caution">
    <text evidence="1">The sequence shown here is derived from an EMBL/GenBank/DDBJ whole genome shotgun (WGS) entry which is preliminary data.</text>
</comment>
<organism evidence="1 2">
    <name type="scientific">Aeribacillus alveayuensis</name>
    <dbReference type="NCBI Taxonomy" id="279215"/>
    <lineage>
        <taxon>Bacteria</taxon>
        <taxon>Bacillati</taxon>
        <taxon>Bacillota</taxon>
        <taxon>Bacilli</taxon>
        <taxon>Bacillales</taxon>
        <taxon>Bacillaceae</taxon>
        <taxon>Aeribacillus</taxon>
    </lineage>
</organism>
<proteinExistence type="predicted"/>
<dbReference type="RefSeq" id="WP_419152928.1">
    <property type="nucleotide sequence ID" value="NZ_JAUSTR010000040.1"/>
</dbReference>
<protein>
    <submittedName>
        <fullName evidence="1">Uncharacterized protein</fullName>
    </submittedName>
</protein>
<dbReference type="EMBL" id="JAUSTR010000040">
    <property type="protein sequence ID" value="MDQ0164046.1"/>
    <property type="molecule type" value="Genomic_DNA"/>
</dbReference>
<sequence>MDLLRPQREKRISYPRKLAINGELVAEHRRNWGVHQWEMNIFHYLKTFQKKKGAIAQSECLKQAPTQIKKLYTDYYIGKEKEFIELLFYIQEKQNLDCVMAAVKQLSKIRHDYVSTERILFICEQSSKSKEKTNLRDEIMAQSEINMKAYANMFNQTDEGVTQYG</sequence>
<dbReference type="Proteomes" id="UP001225646">
    <property type="component" value="Unassembled WGS sequence"/>
</dbReference>
<name>A0ABT9VSS1_9BACI</name>
<gene>
    <name evidence="1" type="ORF">J2S06_003190</name>
</gene>